<proteinExistence type="predicted"/>
<name>A0A4Y9JCN3_9STRE</name>
<dbReference type="RefSeq" id="WP_135182006.1">
    <property type="nucleotide sequence ID" value="NZ_JADGKZ010000007.1"/>
</dbReference>
<organism evidence="1 2">
    <name type="scientific">Streptococcus cuniculi</name>
    <dbReference type="NCBI Taxonomy" id="1432788"/>
    <lineage>
        <taxon>Bacteria</taxon>
        <taxon>Bacillati</taxon>
        <taxon>Bacillota</taxon>
        <taxon>Bacilli</taxon>
        <taxon>Lactobacillales</taxon>
        <taxon>Streptococcaceae</taxon>
        <taxon>Streptococcus</taxon>
    </lineage>
</organism>
<dbReference type="AlphaFoldDB" id="A0A4Y9JCN3"/>
<gene>
    <name evidence="1" type="ORF">E4T82_06280</name>
</gene>
<reference evidence="1 2" key="1">
    <citation type="submission" date="2019-03" db="EMBL/GenBank/DDBJ databases">
        <title>Diversity of the mouse oral microbiome.</title>
        <authorList>
            <person name="Joseph S."/>
            <person name="Aduse-Opoku J."/>
            <person name="Curtis M."/>
            <person name="Wade W."/>
            <person name="Hashim A."/>
        </authorList>
    </citation>
    <scope>NUCLEOTIDE SEQUENCE [LARGE SCALE GENOMIC DNA]</scope>
    <source>
        <strain evidence="1 2">WM131</strain>
    </source>
</reference>
<sequence length="70" mass="8178">MKTTDKIIHQYESLAIDITVPISALNIVLDWLFSRNIEPYTDLVALAINDLQRLSDKHSKYIQEELYNDK</sequence>
<protein>
    <submittedName>
        <fullName evidence="1">Uncharacterized protein</fullName>
    </submittedName>
</protein>
<dbReference type="EMBL" id="SPPD01000007">
    <property type="protein sequence ID" value="TFU97826.1"/>
    <property type="molecule type" value="Genomic_DNA"/>
</dbReference>
<evidence type="ECO:0000313" key="1">
    <source>
        <dbReference type="EMBL" id="TFU97826.1"/>
    </source>
</evidence>
<comment type="caution">
    <text evidence="1">The sequence shown here is derived from an EMBL/GenBank/DDBJ whole genome shotgun (WGS) entry which is preliminary data.</text>
</comment>
<dbReference type="Proteomes" id="UP000297253">
    <property type="component" value="Unassembled WGS sequence"/>
</dbReference>
<evidence type="ECO:0000313" key="2">
    <source>
        <dbReference type="Proteomes" id="UP000297253"/>
    </source>
</evidence>
<accession>A0A4Y9JCN3</accession>